<evidence type="ECO:0000313" key="1">
    <source>
        <dbReference type="EMBL" id="TFW27542.1"/>
    </source>
</evidence>
<sequence length="344" mass="36860">MALGLGSTGFALGQDSLYIGDGSDGSVKRFNAVTGAYLGAYVPPNTNLKLRGPMGLLFDNENLLVSNQNVDTSVTGEIFQYSLVNGQLQQTVIVKRNTPTSPAVPRGIVLWKDAFFVAEMISEPQKNATTPGRLLKYTRGGQLIGAFVPPAGTFTSGAEFHPRGVVIGPDGLLYVSNYDHLDTGLGGHVLRFNPNTGQFIDVFINSVGGGACSCTNELNRPEGLVFGPDGKLYITSFRADSSDTDKILIFQGPNGRNPGAYVDRIDLDVVGQPRAYAQALLFGPNGYLFVPITANGPDTGSVRRYDLTTKQYSNFVAPYAIGGPLQSGWYLTFGKTDPHTLTYP</sequence>
<dbReference type="OrthoDB" id="9770043at2"/>
<reference evidence="1 2" key="1">
    <citation type="submission" date="2019-03" db="EMBL/GenBank/DDBJ databases">
        <title>Draft genome of Massilia hortus sp. nov., a novel bacterial species of the Oxalobacteraceae family.</title>
        <authorList>
            <person name="Peta V."/>
            <person name="Raths R."/>
            <person name="Bucking H."/>
        </authorList>
    </citation>
    <scope>NUCLEOTIDE SEQUENCE [LARGE SCALE GENOMIC DNA]</scope>
    <source>
        <strain evidence="1 2">ONC3</strain>
    </source>
</reference>
<keyword evidence="2" id="KW-1185">Reference proteome</keyword>
<comment type="caution">
    <text evidence="1">The sequence shown here is derived from an EMBL/GenBank/DDBJ whole genome shotgun (WGS) entry which is preliminary data.</text>
</comment>
<dbReference type="Gene3D" id="2.120.10.30">
    <property type="entry name" value="TolB, C-terminal domain"/>
    <property type="match status" value="1"/>
</dbReference>
<dbReference type="Proteomes" id="UP000297258">
    <property type="component" value="Unassembled WGS sequence"/>
</dbReference>
<dbReference type="EMBL" id="SPUM01000149">
    <property type="protein sequence ID" value="TFW27542.1"/>
    <property type="molecule type" value="Genomic_DNA"/>
</dbReference>
<protein>
    <recommendedName>
        <fullName evidence="3">Gluconolactonase</fullName>
    </recommendedName>
</protein>
<dbReference type="AlphaFoldDB" id="A0A4Y9SLI2"/>
<proteinExistence type="predicted"/>
<dbReference type="SUPFAM" id="SSF101898">
    <property type="entry name" value="NHL repeat"/>
    <property type="match status" value="1"/>
</dbReference>
<gene>
    <name evidence="1" type="ORF">E4O92_23735</name>
</gene>
<accession>A0A4Y9SLI2</accession>
<evidence type="ECO:0008006" key="3">
    <source>
        <dbReference type="Google" id="ProtNLM"/>
    </source>
</evidence>
<organism evidence="1 2">
    <name type="scientific">Massilia horti</name>
    <dbReference type="NCBI Taxonomy" id="2562153"/>
    <lineage>
        <taxon>Bacteria</taxon>
        <taxon>Pseudomonadati</taxon>
        <taxon>Pseudomonadota</taxon>
        <taxon>Betaproteobacteria</taxon>
        <taxon>Burkholderiales</taxon>
        <taxon>Oxalobacteraceae</taxon>
        <taxon>Telluria group</taxon>
        <taxon>Massilia</taxon>
    </lineage>
</organism>
<name>A0A4Y9SLI2_9BURK</name>
<dbReference type="InterPro" id="IPR011042">
    <property type="entry name" value="6-blade_b-propeller_TolB-like"/>
</dbReference>
<evidence type="ECO:0000313" key="2">
    <source>
        <dbReference type="Proteomes" id="UP000297258"/>
    </source>
</evidence>